<evidence type="ECO:0008006" key="4">
    <source>
        <dbReference type="Google" id="ProtNLM"/>
    </source>
</evidence>
<feature type="transmembrane region" description="Helical" evidence="1">
    <location>
        <begin position="163"/>
        <end position="184"/>
    </location>
</feature>
<reference evidence="2 3" key="1">
    <citation type="submission" date="2018-08" db="EMBL/GenBank/DDBJ databases">
        <title>A genome reference for cultivated species of the human gut microbiota.</title>
        <authorList>
            <person name="Zou Y."/>
            <person name="Xue W."/>
            <person name="Luo G."/>
        </authorList>
    </citation>
    <scope>NUCLEOTIDE SEQUENCE [LARGE SCALE GENOMIC DNA]</scope>
    <source>
        <strain evidence="2 3">AM25-6</strain>
    </source>
</reference>
<keyword evidence="1" id="KW-0472">Membrane</keyword>
<name>A0A3E3E0X3_9FIRM</name>
<feature type="transmembrane region" description="Helical" evidence="1">
    <location>
        <begin position="85"/>
        <end position="103"/>
    </location>
</feature>
<accession>A0A3E3E0X3</accession>
<feature type="transmembrane region" description="Helical" evidence="1">
    <location>
        <begin position="242"/>
        <end position="261"/>
    </location>
</feature>
<dbReference type="AlphaFoldDB" id="A0A3E3E0X3"/>
<evidence type="ECO:0000313" key="3">
    <source>
        <dbReference type="Proteomes" id="UP000261212"/>
    </source>
</evidence>
<proteinExistence type="predicted"/>
<feature type="transmembrane region" description="Helical" evidence="1">
    <location>
        <begin position="213"/>
        <end position="236"/>
    </location>
</feature>
<organism evidence="2 3">
    <name type="scientific">Anaerofustis stercorihominis</name>
    <dbReference type="NCBI Taxonomy" id="214853"/>
    <lineage>
        <taxon>Bacteria</taxon>
        <taxon>Bacillati</taxon>
        <taxon>Bacillota</taxon>
        <taxon>Clostridia</taxon>
        <taxon>Eubacteriales</taxon>
        <taxon>Eubacteriaceae</taxon>
        <taxon>Anaerofustis</taxon>
    </lineage>
</organism>
<dbReference type="Proteomes" id="UP000261212">
    <property type="component" value="Unassembled WGS sequence"/>
</dbReference>
<sequence length="264" mass="29574">MDKLLILCDIFSLNMDELVKGNISLDNDSFKEDKALYENAQNKFSKMITLGVFLILLGVTIMSMSDGLINGGNFFINTFSSISTILFFILVTIAVFIFVYFGINHAHFVEEHPYFDDFYTKEEKSAYNRLFAGMMAVGVGIILVAVTILVGVEEILKTDVDDIPAAIGLFMFMITIAVSIFTYFGMQKAKYDINGYNKENKHHDIYSPEKNSLIGKVSGVIMLIATFIYLSLGFIWNLWHPGWVVFPLSGVLCAIATIIIGDDK</sequence>
<gene>
    <name evidence="2" type="ORF">DW687_02420</name>
</gene>
<feature type="transmembrane region" description="Helical" evidence="1">
    <location>
        <begin position="47"/>
        <end position="65"/>
    </location>
</feature>
<keyword evidence="1" id="KW-0812">Transmembrane</keyword>
<comment type="caution">
    <text evidence="2">The sequence shown here is derived from an EMBL/GenBank/DDBJ whole genome shotgun (WGS) entry which is preliminary data.</text>
</comment>
<evidence type="ECO:0000313" key="2">
    <source>
        <dbReference type="EMBL" id="RGD75197.1"/>
    </source>
</evidence>
<dbReference type="RefSeq" id="WP_117531358.1">
    <property type="nucleotide sequence ID" value="NZ_QUSM01000002.1"/>
</dbReference>
<protein>
    <recommendedName>
        <fullName evidence="4">XRE family transcriptional regulator</fullName>
    </recommendedName>
</protein>
<dbReference type="EMBL" id="QUSM01000002">
    <property type="protein sequence ID" value="RGD75197.1"/>
    <property type="molecule type" value="Genomic_DNA"/>
</dbReference>
<evidence type="ECO:0000256" key="1">
    <source>
        <dbReference type="SAM" id="Phobius"/>
    </source>
</evidence>
<keyword evidence="1" id="KW-1133">Transmembrane helix</keyword>
<feature type="transmembrane region" description="Helical" evidence="1">
    <location>
        <begin position="130"/>
        <end position="151"/>
    </location>
</feature>